<gene>
    <name evidence="2" type="ordered locus">W5S_4690</name>
</gene>
<protein>
    <submittedName>
        <fullName evidence="2">Uncharacterized protein</fullName>
    </submittedName>
</protein>
<dbReference type="HOGENOM" id="CLU_1234059_0_0_6"/>
<feature type="chain" id="PRO_5002612167" evidence="1">
    <location>
        <begin position="29"/>
        <end position="227"/>
    </location>
</feature>
<dbReference type="PATRIC" id="fig|1166016.3.peg.4750"/>
<evidence type="ECO:0000256" key="1">
    <source>
        <dbReference type="SAM" id="SignalP"/>
    </source>
</evidence>
<name>A0A0H3IBC4_PECPM</name>
<dbReference type="STRING" id="1905730.W5S_4690"/>
<proteinExistence type="predicted"/>
<evidence type="ECO:0000313" key="2">
    <source>
        <dbReference type="EMBL" id="AFI92735.1"/>
    </source>
</evidence>
<feature type="signal peptide" evidence="1">
    <location>
        <begin position="1"/>
        <end position="28"/>
    </location>
</feature>
<evidence type="ECO:0000313" key="3">
    <source>
        <dbReference type="Proteomes" id="UP000008044"/>
    </source>
</evidence>
<dbReference type="AlphaFoldDB" id="A0A0H3IBC4"/>
<reference evidence="2 3" key="1">
    <citation type="journal article" date="2012" name="J. Bacteriol.">
        <title>Genome sequence of Pectobacterium sp. strain SCC3193.</title>
        <authorList>
            <person name="Koskinen J.P."/>
            <person name="Laine P."/>
            <person name="Niemi O."/>
            <person name="Nykyri J."/>
            <person name="Harjunpaa H."/>
            <person name="Auvinen P."/>
            <person name="Paulin L."/>
            <person name="Pirhonen M."/>
            <person name="Palva T."/>
            <person name="Holm L."/>
        </authorList>
    </citation>
    <scope>NUCLEOTIDE SEQUENCE [LARGE SCALE GENOMIC DNA]</scope>
    <source>
        <strain evidence="2 3">SCC3193</strain>
    </source>
</reference>
<accession>A0A0H3IBC4</accession>
<dbReference type="EMBL" id="CP003415">
    <property type="protein sequence ID" value="AFI92735.1"/>
    <property type="molecule type" value="Genomic_DNA"/>
</dbReference>
<dbReference type="Proteomes" id="UP000008044">
    <property type="component" value="Chromosome"/>
</dbReference>
<dbReference type="RefSeq" id="WP_014702097.1">
    <property type="nucleotide sequence ID" value="NC_017845.1"/>
</dbReference>
<dbReference type="eggNOG" id="ENOG5034439">
    <property type="taxonomic scope" value="Bacteria"/>
</dbReference>
<keyword evidence="1" id="KW-0732">Signal</keyword>
<dbReference type="KEGG" id="pec:W5S_4690"/>
<sequence length="227" mass="25846">MKRRQFLLSGFLSGLMLSLLGSSFTALASLVESSIKIKGILRPDKNKTIRKINKFFFQREIYEYVEPVNKDNYIKFHIKVLNNKKKGAALLGARVGGCNSDAFKSSNGKIGSADNTNILWFTVQDENFFSFFLRKPSLVVKSNKIMNPIDFLIIKDEKISISRVNINDDFPSKIDPQNEYSLYAYSLTDKILDTYGQPIDKPIEDIQIHKLDGLSQAVIEFMVDDNE</sequence>
<organism evidence="2 3">
    <name type="scientific">Pectobacterium parmentieri</name>
    <dbReference type="NCBI Taxonomy" id="1905730"/>
    <lineage>
        <taxon>Bacteria</taxon>
        <taxon>Pseudomonadati</taxon>
        <taxon>Pseudomonadota</taxon>
        <taxon>Gammaproteobacteria</taxon>
        <taxon>Enterobacterales</taxon>
        <taxon>Pectobacteriaceae</taxon>
        <taxon>Pectobacterium</taxon>
    </lineage>
</organism>